<dbReference type="EMBL" id="CP119313">
    <property type="protein sequence ID" value="WEK20708.1"/>
    <property type="molecule type" value="Genomic_DNA"/>
</dbReference>
<dbReference type="Proteomes" id="UP001214530">
    <property type="component" value="Chromosome"/>
</dbReference>
<gene>
    <name evidence="1" type="ORF">P0Y49_06100</name>
</gene>
<evidence type="ECO:0000313" key="2">
    <source>
        <dbReference type="Proteomes" id="UP001214530"/>
    </source>
</evidence>
<sequence length="162" mass="18725">MSFFNFSCSSQEKHDGSVPIEIAEELGISRTGLVQWAKKVNAELEFSEAGRINGLPNYEGTDKHKTIVQLVGEENVIKQAKWTYTFTTDPELNKKLVMNITYFAYIFEPKKMPDWIKKEMELVSKDLTQEFVGEKQRIGFNKMVQLIYSPKQKVMSVIFTTR</sequence>
<organism evidence="1 2">
    <name type="scientific">Candidatus Pedobacter colombiensis</name>
    <dbReference type="NCBI Taxonomy" id="3121371"/>
    <lineage>
        <taxon>Bacteria</taxon>
        <taxon>Pseudomonadati</taxon>
        <taxon>Bacteroidota</taxon>
        <taxon>Sphingobacteriia</taxon>
        <taxon>Sphingobacteriales</taxon>
        <taxon>Sphingobacteriaceae</taxon>
        <taxon>Pedobacter</taxon>
    </lineage>
</organism>
<protein>
    <submittedName>
        <fullName evidence="1">Uncharacterized protein</fullName>
    </submittedName>
</protein>
<accession>A0AAJ5W8N9</accession>
<proteinExistence type="predicted"/>
<dbReference type="AlphaFoldDB" id="A0AAJ5W8N9"/>
<evidence type="ECO:0000313" key="1">
    <source>
        <dbReference type="EMBL" id="WEK20708.1"/>
    </source>
</evidence>
<reference evidence="1" key="1">
    <citation type="submission" date="2023-03" db="EMBL/GenBank/DDBJ databases">
        <title>Andean soil-derived lignocellulolytic bacterial consortium as a source of novel taxa and putative plastic-active enzymes.</title>
        <authorList>
            <person name="Diaz-Garcia L."/>
            <person name="Chuvochina M."/>
            <person name="Feuerriegel G."/>
            <person name="Bunk B."/>
            <person name="Sproer C."/>
            <person name="Streit W.R."/>
            <person name="Rodriguez L.M."/>
            <person name="Overmann J."/>
            <person name="Jimenez D.J."/>
        </authorList>
    </citation>
    <scope>NUCLEOTIDE SEQUENCE</scope>
    <source>
        <strain evidence="1">MAG 3858</strain>
    </source>
</reference>
<name>A0AAJ5W8N9_9SPHI</name>